<accession>A0A0L6UX22</accession>
<gene>
    <name evidence="2" type="ORF">VP01_359g7</name>
</gene>
<evidence type="ECO:0000313" key="3">
    <source>
        <dbReference type="Proteomes" id="UP000037035"/>
    </source>
</evidence>
<keyword evidence="3" id="KW-1185">Reference proteome</keyword>
<dbReference type="VEuPathDB" id="FungiDB:VP01_359g7"/>
<dbReference type="AlphaFoldDB" id="A0A0L6UX22"/>
<feature type="region of interest" description="Disordered" evidence="1">
    <location>
        <begin position="187"/>
        <end position="209"/>
    </location>
</feature>
<organism evidence="2 3">
    <name type="scientific">Puccinia sorghi</name>
    <dbReference type="NCBI Taxonomy" id="27349"/>
    <lineage>
        <taxon>Eukaryota</taxon>
        <taxon>Fungi</taxon>
        <taxon>Dikarya</taxon>
        <taxon>Basidiomycota</taxon>
        <taxon>Pucciniomycotina</taxon>
        <taxon>Pucciniomycetes</taxon>
        <taxon>Pucciniales</taxon>
        <taxon>Pucciniaceae</taxon>
        <taxon>Puccinia</taxon>
    </lineage>
</organism>
<proteinExistence type="predicted"/>
<comment type="caution">
    <text evidence="2">The sequence shown here is derived from an EMBL/GenBank/DDBJ whole genome shotgun (WGS) entry which is preliminary data.</text>
</comment>
<evidence type="ECO:0008006" key="4">
    <source>
        <dbReference type="Google" id="ProtNLM"/>
    </source>
</evidence>
<name>A0A0L6UX22_9BASI</name>
<evidence type="ECO:0000256" key="1">
    <source>
        <dbReference type="SAM" id="MobiDB-lite"/>
    </source>
</evidence>
<dbReference type="Proteomes" id="UP000037035">
    <property type="component" value="Unassembled WGS sequence"/>
</dbReference>
<sequence length="243" mass="27865">MNSDPSAIVSTIKANSILCVDGNKFSKWTHLLQQLGCTHLSFNLQSTNEAHLMYNVLNKQFMTVSWEAQMILWFQLLNLTQIHSLPESLHPPERHLRQNESGKCQDEFQSGLHADFEQQVETMIQCDPGNFHFLTLAFGDQPPTRNDFNVDNFLAENNQPKWADALVFYALTAHKFWSCGGGNHYAQDCPSKKKKKKPRPDSWHPALQKKKNLPNCLQLTCRNSQEASVISYYSNHSPKVEFE</sequence>
<evidence type="ECO:0000313" key="2">
    <source>
        <dbReference type="EMBL" id="KNZ52385.1"/>
    </source>
</evidence>
<dbReference type="EMBL" id="LAVV01008612">
    <property type="protein sequence ID" value="KNZ52385.1"/>
    <property type="molecule type" value="Genomic_DNA"/>
</dbReference>
<reference evidence="2 3" key="1">
    <citation type="submission" date="2015-08" db="EMBL/GenBank/DDBJ databases">
        <title>Next Generation Sequencing and Analysis of the Genome of Puccinia sorghi L Schw, the Causal Agent of Maize Common Rust.</title>
        <authorList>
            <person name="Rochi L."/>
            <person name="Burguener G."/>
            <person name="Darino M."/>
            <person name="Turjanski A."/>
            <person name="Kreff E."/>
            <person name="Dieguez M.J."/>
            <person name="Sacco F."/>
        </authorList>
    </citation>
    <scope>NUCLEOTIDE SEQUENCE [LARGE SCALE GENOMIC DNA]</scope>
    <source>
        <strain evidence="2 3">RO10H11247</strain>
    </source>
</reference>
<protein>
    <recommendedName>
        <fullName evidence="4">CCHC-type domain-containing protein</fullName>
    </recommendedName>
</protein>